<reference evidence="1 2" key="1">
    <citation type="journal article" date="2018" name="Nat. Ecol. Evol.">
        <title>Shark genomes provide insights into elasmobranch evolution and the origin of vertebrates.</title>
        <authorList>
            <person name="Hara Y"/>
            <person name="Yamaguchi K"/>
            <person name="Onimaru K"/>
            <person name="Kadota M"/>
            <person name="Koyanagi M"/>
            <person name="Keeley SD"/>
            <person name="Tatsumi K"/>
            <person name="Tanaka K"/>
            <person name="Motone F"/>
            <person name="Kageyama Y"/>
            <person name="Nozu R"/>
            <person name="Adachi N"/>
            <person name="Nishimura O"/>
            <person name="Nakagawa R"/>
            <person name="Tanegashima C"/>
            <person name="Kiyatake I"/>
            <person name="Matsumoto R"/>
            <person name="Murakumo K"/>
            <person name="Nishida K"/>
            <person name="Terakita A"/>
            <person name="Kuratani S"/>
            <person name="Sato K"/>
            <person name="Hyodo S Kuraku.S."/>
        </authorList>
    </citation>
    <scope>NUCLEOTIDE SEQUENCE [LARGE SCALE GENOMIC DNA]</scope>
</reference>
<evidence type="ECO:0000313" key="1">
    <source>
        <dbReference type="EMBL" id="GCC30830.1"/>
    </source>
</evidence>
<dbReference type="Gene3D" id="3.80.10.10">
    <property type="entry name" value="Ribonuclease Inhibitor"/>
    <property type="match status" value="1"/>
</dbReference>
<sequence length="199" mass="23120">MSCADHPLFTKKRIAVIRNPEIQWMLRKVFLCLQNYNIFEHLFQGPVECIHTIEMGTRFVHTQIAIVSTVHCAVFYADYGGIPVFYNCEEGEPTVLSLSITSSPTMVWLQIVSNIFRLIELGLSHNNFTSIPQDHEKLQYLYMEANQIREFNVSSFSHKVNPVDYSQLRILQFDENKLTYSQIPSDRVNCLREITEIIV</sequence>
<dbReference type="AlphaFoldDB" id="A0A401SKB7"/>
<dbReference type="OrthoDB" id="676979at2759"/>
<dbReference type="STRING" id="137246.A0A401SKB7"/>
<gene>
    <name evidence="1" type="ORF">chiPu_0009284</name>
</gene>
<protein>
    <submittedName>
        <fullName evidence="1">Uncharacterized protein</fullName>
    </submittedName>
</protein>
<comment type="caution">
    <text evidence="1">The sequence shown here is derived from an EMBL/GenBank/DDBJ whole genome shotgun (WGS) entry which is preliminary data.</text>
</comment>
<dbReference type="EMBL" id="BEZZ01000327">
    <property type="protein sequence ID" value="GCC30830.1"/>
    <property type="molecule type" value="Genomic_DNA"/>
</dbReference>
<accession>A0A401SKB7</accession>
<name>A0A401SKB7_CHIPU</name>
<proteinExistence type="predicted"/>
<evidence type="ECO:0000313" key="2">
    <source>
        <dbReference type="Proteomes" id="UP000287033"/>
    </source>
</evidence>
<organism evidence="1 2">
    <name type="scientific">Chiloscyllium punctatum</name>
    <name type="common">Brownbanded bambooshark</name>
    <name type="synonym">Hemiscyllium punctatum</name>
    <dbReference type="NCBI Taxonomy" id="137246"/>
    <lineage>
        <taxon>Eukaryota</taxon>
        <taxon>Metazoa</taxon>
        <taxon>Chordata</taxon>
        <taxon>Craniata</taxon>
        <taxon>Vertebrata</taxon>
        <taxon>Chondrichthyes</taxon>
        <taxon>Elasmobranchii</taxon>
        <taxon>Galeomorphii</taxon>
        <taxon>Galeoidea</taxon>
        <taxon>Orectolobiformes</taxon>
        <taxon>Hemiscylliidae</taxon>
        <taxon>Chiloscyllium</taxon>
    </lineage>
</organism>
<dbReference type="Proteomes" id="UP000287033">
    <property type="component" value="Unassembled WGS sequence"/>
</dbReference>
<dbReference type="InterPro" id="IPR032675">
    <property type="entry name" value="LRR_dom_sf"/>
</dbReference>
<keyword evidence="2" id="KW-1185">Reference proteome</keyword>
<dbReference type="SUPFAM" id="SSF52058">
    <property type="entry name" value="L domain-like"/>
    <property type="match status" value="1"/>
</dbReference>